<sequence length="67" mass="7787">MGFRCLSPRNGQSVRLPVRGDKYNQNEVAHARANSRLQQPPNDVHDERKARLPAPAPRWVQPARRYR</sequence>
<protein>
    <submittedName>
        <fullName evidence="2">Uncharacterized protein</fullName>
    </submittedName>
</protein>
<feature type="region of interest" description="Disordered" evidence="1">
    <location>
        <begin position="1"/>
        <end position="67"/>
    </location>
</feature>
<evidence type="ECO:0000313" key="2">
    <source>
        <dbReference type="EMBL" id="ADG10873.1"/>
    </source>
</evidence>
<reference evidence="3" key="1">
    <citation type="journal article" date="2011" name="J. Bacteriol.">
        <title>Genome sequences of eight morphologically diverse alphaproteobacteria.</title>
        <authorList>
            <consortium name="US DOE Joint Genome Institute"/>
            <person name="Brown P.J."/>
            <person name="Kysela D.T."/>
            <person name="Buechlein A."/>
            <person name="Hemmerich C."/>
            <person name="Brun Y.V."/>
        </authorList>
    </citation>
    <scope>NUCLEOTIDE SEQUENCE [LARGE SCALE GENOMIC DNA]</scope>
    <source>
        <strain evidence="3">ATCC 21756 / DSM 7131 / JCM 7823 / NBRC 15250 / LMG 17158 / TK0059</strain>
    </source>
</reference>
<dbReference type="EMBL" id="CP002008">
    <property type="protein sequence ID" value="ADG10873.1"/>
    <property type="molecule type" value="Genomic_DNA"/>
</dbReference>
<organism evidence="2 3">
    <name type="scientific">Caulobacter segnis (strain ATCC 21756 / DSM 7131 / JCM 7823 / NBRC 15250 / LMG 17158 / TK0059)</name>
    <name type="common">Mycoplana segnis</name>
    <dbReference type="NCBI Taxonomy" id="509190"/>
    <lineage>
        <taxon>Bacteria</taxon>
        <taxon>Pseudomonadati</taxon>
        <taxon>Pseudomonadota</taxon>
        <taxon>Alphaproteobacteria</taxon>
        <taxon>Caulobacterales</taxon>
        <taxon>Caulobacteraceae</taxon>
        <taxon>Caulobacter</taxon>
    </lineage>
</organism>
<dbReference type="AlphaFoldDB" id="D5VK50"/>
<dbReference type="STRING" id="509190.Cseg_2418"/>
<evidence type="ECO:0000313" key="3">
    <source>
        <dbReference type="Proteomes" id="UP000002629"/>
    </source>
</evidence>
<dbReference type="KEGG" id="cse:Cseg_2418"/>
<gene>
    <name evidence="2" type="ordered locus">Cseg_2418</name>
</gene>
<proteinExistence type="predicted"/>
<name>D5VK50_CAUST</name>
<dbReference type="HOGENOM" id="CLU_2804575_0_0_5"/>
<evidence type="ECO:0000256" key="1">
    <source>
        <dbReference type="SAM" id="MobiDB-lite"/>
    </source>
</evidence>
<accession>D5VK50</accession>
<dbReference type="Proteomes" id="UP000002629">
    <property type="component" value="Chromosome"/>
</dbReference>